<accession>A0A813VZH7</accession>
<comment type="subcellular location">
    <subcellularLocation>
        <location evidence="1">Membrane</location>
        <topology evidence="1">Multi-pass membrane protein</topology>
    </subcellularLocation>
</comment>
<dbReference type="EMBL" id="CAJNOJ010000021">
    <property type="protein sequence ID" value="CAF0847487.1"/>
    <property type="molecule type" value="Genomic_DNA"/>
</dbReference>
<feature type="transmembrane region" description="Helical" evidence="5">
    <location>
        <begin position="125"/>
        <end position="148"/>
    </location>
</feature>
<comment type="caution">
    <text evidence="6">The sequence shown here is derived from an EMBL/GenBank/DDBJ whole genome shotgun (WGS) entry which is preliminary data.</text>
</comment>
<evidence type="ECO:0000256" key="1">
    <source>
        <dbReference type="ARBA" id="ARBA00004141"/>
    </source>
</evidence>
<reference evidence="6" key="1">
    <citation type="submission" date="2021-02" db="EMBL/GenBank/DDBJ databases">
        <authorList>
            <person name="Nowell W R."/>
        </authorList>
    </citation>
    <scope>NUCLEOTIDE SEQUENCE</scope>
</reference>
<evidence type="ECO:0000256" key="4">
    <source>
        <dbReference type="ARBA" id="ARBA00023136"/>
    </source>
</evidence>
<dbReference type="AlphaFoldDB" id="A0A813VZH7"/>
<sequence>MLCVKSQYKPIILQLKTSMHSQMESQHFHYTPRTRVRERPLHWFIVFISYLFIFLLVLESVAFIVLGAWHLSIPRLENILTFSDRIYRRELGFGILLVIIGSLGIFISIIGIIATITLRVSVLRAYASCLWILMILGIIIGIIGIIFASQVDGYKEEDKITNPNLVEKNYDEEKFLLGMNGGLTLFMSLTMLVGIIIIHCLIGDVNDSYGRSYVRAR</sequence>
<protein>
    <submittedName>
        <fullName evidence="6">Uncharacterized protein</fullName>
    </submittedName>
</protein>
<name>A0A813VZH7_ADIRI</name>
<evidence type="ECO:0000256" key="3">
    <source>
        <dbReference type="ARBA" id="ARBA00022989"/>
    </source>
</evidence>
<organism evidence="6 7">
    <name type="scientific">Adineta ricciae</name>
    <name type="common">Rotifer</name>
    <dbReference type="NCBI Taxonomy" id="249248"/>
    <lineage>
        <taxon>Eukaryota</taxon>
        <taxon>Metazoa</taxon>
        <taxon>Spiralia</taxon>
        <taxon>Gnathifera</taxon>
        <taxon>Rotifera</taxon>
        <taxon>Eurotatoria</taxon>
        <taxon>Bdelloidea</taxon>
        <taxon>Adinetida</taxon>
        <taxon>Adinetidae</taxon>
        <taxon>Adineta</taxon>
    </lineage>
</organism>
<feature type="transmembrane region" description="Helical" evidence="5">
    <location>
        <begin position="91"/>
        <end position="118"/>
    </location>
</feature>
<dbReference type="InterPro" id="IPR018499">
    <property type="entry name" value="Tetraspanin/Peripherin"/>
</dbReference>
<feature type="transmembrane region" description="Helical" evidence="5">
    <location>
        <begin position="43"/>
        <end position="71"/>
    </location>
</feature>
<dbReference type="Pfam" id="PF00335">
    <property type="entry name" value="Tetraspanin"/>
    <property type="match status" value="1"/>
</dbReference>
<evidence type="ECO:0000313" key="7">
    <source>
        <dbReference type="Proteomes" id="UP000663852"/>
    </source>
</evidence>
<dbReference type="OrthoDB" id="10037750at2759"/>
<evidence type="ECO:0000313" key="6">
    <source>
        <dbReference type="EMBL" id="CAF0847487.1"/>
    </source>
</evidence>
<gene>
    <name evidence="6" type="ORF">EDS130_LOCUS7148</name>
</gene>
<dbReference type="Proteomes" id="UP000663852">
    <property type="component" value="Unassembled WGS sequence"/>
</dbReference>
<keyword evidence="2 5" id="KW-0812">Transmembrane</keyword>
<evidence type="ECO:0000256" key="5">
    <source>
        <dbReference type="SAM" id="Phobius"/>
    </source>
</evidence>
<proteinExistence type="predicted"/>
<dbReference type="GO" id="GO:0016020">
    <property type="term" value="C:membrane"/>
    <property type="evidence" value="ECO:0007669"/>
    <property type="project" value="UniProtKB-SubCell"/>
</dbReference>
<feature type="transmembrane region" description="Helical" evidence="5">
    <location>
        <begin position="183"/>
        <end position="202"/>
    </location>
</feature>
<keyword evidence="3 5" id="KW-1133">Transmembrane helix</keyword>
<keyword evidence="4 5" id="KW-0472">Membrane</keyword>
<evidence type="ECO:0000256" key="2">
    <source>
        <dbReference type="ARBA" id="ARBA00022692"/>
    </source>
</evidence>